<dbReference type="SUPFAM" id="SSF54001">
    <property type="entry name" value="Cysteine proteinases"/>
    <property type="match status" value="1"/>
</dbReference>
<dbReference type="EMBL" id="JAEKNN010000025">
    <property type="protein sequence ID" value="MBJ7608844.1"/>
    <property type="molecule type" value="Genomic_DNA"/>
</dbReference>
<dbReference type="Proteomes" id="UP000614410">
    <property type="component" value="Unassembled WGS sequence"/>
</dbReference>
<dbReference type="Pfam" id="PF05257">
    <property type="entry name" value="CHAP"/>
    <property type="match status" value="1"/>
</dbReference>
<dbReference type="InterPro" id="IPR007921">
    <property type="entry name" value="CHAP_dom"/>
</dbReference>
<reference evidence="3 4" key="1">
    <citation type="submission" date="2020-10" db="EMBL/GenBank/DDBJ databases">
        <title>Ca. Dormibacterota MAGs.</title>
        <authorList>
            <person name="Montgomery K."/>
        </authorList>
    </citation>
    <scope>NUCLEOTIDE SEQUENCE [LARGE SCALE GENOMIC DNA]</scope>
    <source>
        <strain evidence="3">Mitchell_Peninsula_5</strain>
    </source>
</reference>
<comment type="caution">
    <text evidence="3">The sequence shown here is derived from an EMBL/GenBank/DDBJ whole genome shotgun (WGS) entry which is preliminary data.</text>
</comment>
<dbReference type="PANTHER" id="PTHR44103:SF1">
    <property type="entry name" value="PROPROTEIN CONVERTASE P"/>
    <property type="match status" value="1"/>
</dbReference>
<accession>A0A934NJ34</accession>
<protein>
    <submittedName>
        <fullName evidence="3">CHAP domain-containing protein</fullName>
    </submittedName>
</protein>
<evidence type="ECO:0000313" key="4">
    <source>
        <dbReference type="Proteomes" id="UP000614410"/>
    </source>
</evidence>
<name>A0A934NJ34_9BACT</name>
<keyword evidence="1" id="KW-0732">Signal</keyword>
<sequence length="491" mass="50804">MNTKTFRRTLVVAAALSASLLGGSLQAQASSTIPFGTVLIPGSAWAGQYASLGDLNVYSNGDNTYGQVGTYGEAFQCTELVMRWAALRFGEPNTWDATSASDMWNVGPRLPIPLTQEPNGGPVAPAFGDIVVYASTSYNPTGHVAVVSAVTGRSVTIVQQNSTMNGVPTGNATLPISGTYMPPMWGLPIIGWLHHGASGLDLGASVHIAQLGGGTAASAISVSNNRIAAAQSNGNGFTNPTTLSSSYFFGTRGTVFADLSGKGRPSSAVAINDSSIWVELNTGAGTLSAPQNWSSGAFYGSRGTYLADVDGSGRASAVAINDDSIWVMLNSGDHFGPPQQWSSGAFYGNRGTYMAVIDGSGRASAVAVNDDSAWMLPNSGGSFGSPTRWTSTPFYGNRATVLADLDGSGRASLVAMNDTSIWVEANLGPNGGFSTPQRWASVPFFATSEYMADVDGSGRASAVVASSNDIWVAKNTGGSFGYPSQFYSANQ</sequence>
<gene>
    <name evidence="3" type="ORF">JF887_05370</name>
</gene>
<dbReference type="Gene3D" id="3.90.1720.10">
    <property type="entry name" value="endopeptidase domain like (from Nostoc punctiforme)"/>
    <property type="match status" value="1"/>
</dbReference>
<dbReference type="InterPro" id="IPR028994">
    <property type="entry name" value="Integrin_alpha_N"/>
</dbReference>
<evidence type="ECO:0000256" key="1">
    <source>
        <dbReference type="SAM" id="SignalP"/>
    </source>
</evidence>
<evidence type="ECO:0000313" key="3">
    <source>
        <dbReference type="EMBL" id="MBJ7608844.1"/>
    </source>
</evidence>
<feature type="domain" description="Peptidase C51" evidence="2">
    <location>
        <begin position="52"/>
        <end position="182"/>
    </location>
</feature>
<dbReference type="AlphaFoldDB" id="A0A934NJ34"/>
<dbReference type="SUPFAM" id="SSF69318">
    <property type="entry name" value="Integrin alpha N-terminal domain"/>
    <property type="match status" value="1"/>
</dbReference>
<proteinExistence type="predicted"/>
<dbReference type="PANTHER" id="PTHR44103">
    <property type="entry name" value="PROPROTEIN CONVERTASE P"/>
    <property type="match status" value="1"/>
</dbReference>
<organism evidence="3 4">
    <name type="scientific">Candidatus Amunia macphersoniae</name>
    <dbReference type="NCBI Taxonomy" id="3127014"/>
    <lineage>
        <taxon>Bacteria</taxon>
        <taxon>Bacillati</taxon>
        <taxon>Candidatus Dormiibacterota</taxon>
        <taxon>Candidatus Dormibacteria</taxon>
        <taxon>Candidatus Aeolococcales</taxon>
        <taxon>Candidatus Aeolococcaceae</taxon>
        <taxon>Candidatus Amunia</taxon>
    </lineage>
</organism>
<feature type="signal peptide" evidence="1">
    <location>
        <begin position="1"/>
        <end position="29"/>
    </location>
</feature>
<evidence type="ECO:0000259" key="2">
    <source>
        <dbReference type="PROSITE" id="PS50911"/>
    </source>
</evidence>
<dbReference type="PROSITE" id="PS50911">
    <property type="entry name" value="CHAP"/>
    <property type="match status" value="1"/>
</dbReference>
<dbReference type="InterPro" id="IPR038765">
    <property type="entry name" value="Papain-like_cys_pep_sf"/>
</dbReference>
<feature type="chain" id="PRO_5037509156" evidence="1">
    <location>
        <begin position="30"/>
        <end position="491"/>
    </location>
</feature>